<organism evidence="2 3">
    <name type="scientific">Tanacetum coccineum</name>
    <dbReference type="NCBI Taxonomy" id="301880"/>
    <lineage>
        <taxon>Eukaryota</taxon>
        <taxon>Viridiplantae</taxon>
        <taxon>Streptophyta</taxon>
        <taxon>Embryophyta</taxon>
        <taxon>Tracheophyta</taxon>
        <taxon>Spermatophyta</taxon>
        <taxon>Magnoliopsida</taxon>
        <taxon>eudicotyledons</taxon>
        <taxon>Gunneridae</taxon>
        <taxon>Pentapetalae</taxon>
        <taxon>asterids</taxon>
        <taxon>campanulids</taxon>
        <taxon>Asterales</taxon>
        <taxon>Asteraceae</taxon>
        <taxon>Asteroideae</taxon>
        <taxon>Anthemideae</taxon>
        <taxon>Anthemidinae</taxon>
        <taxon>Tanacetum</taxon>
    </lineage>
</organism>
<feature type="region of interest" description="Disordered" evidence="1">
    <location>
        <begin position="1"/>
        <end position="21"/>
    </location>
</feature>
<gene>
    <name evidence="2" type="ORF">Tco_1029395</name>
</gene>
<comment type="caution">
    <text evidence="2">The sequence shown here is derived from an EMBL/GenBank/DDBJ whole genome shotgun (WGS) entry which is preliminary data.</text>
</comment>
<protein>
    <recommendedName>
        <fullName evidence="4">Reverse transcriptase domain-containing protein</fullName>
    </recommendedName>
</protein>
<evidence type="ECO:0000313" key="2">
    <source>
        <dbReference type="EMBL" id="GJT70109.1"/>
    </source>
</evidence>
<sequence length="574" mass="66570">MAETMEQYMSKTRADYGSGVARPKIEDKDKFELKGQFLKELPIQAQLNNLGREIKRVNEKVYAAQERGFGSLPSSTEANPRDQVKSISTTIEADSCPISRIGSSQYAVSTRQSRTLMYETRQTKIPFPSRLNSYYYEENKGTYGPQFSEAYSEASHINNSIPRKEKDPGTISVLHSRPPNLGLGELAHTKLTVELPDMTVKYPKGIAENILGRPFLSTARAKIDVYKRKINLRVGEERIVFTSVKPASSLIKRVYMLSLRERVELDLEARLIGETLMLNRSLDPFFEDYTELNDLNKPFELRRNQGDDLMPTIEEGEVIEEFRTWDDELDDGIDDYPSYCDYDKKIHIDCAHNLKLSCMIGFEFTYANFFPLLYVNVMFKKFHNSILKEKLEYKENNVVGSLMNIPIFVEIFSVMTDFAVLENTDTYRDEGMGDESKYENPSNIATNSFFFAYEVRGIEKQSLTKRKYYNASNSINELPNKRRCKAEKFEAIQYSLGPNEEYIAIRSYEYDIWERNEDNMSKICQDIFHKKDKGWKDLVKEISMNIGGEFMNMEILKCWSVETSRQLFNTKYRS</sequence>
<reference evidence="2" key="1">
    <citation type="journal article" date="2022" name="Int. J. Mol. Sci.">
        <title>Draft Genome of Tanacetum Coccineum: Genomic Comparison of Closely Related Tanacetum-Family Plants.</title>
        <authorList>
            <person name="Yamashiro T."/>
            <person name="Shiraishi A."/>
            <person name="Nakayama K."/>
            <person name="Satake H."/>
        </authorList>
    </citation>
    <scope>NUCLEOTIDE SEQUENCE</scope>
</reference>
<dbReference type="EMBL" id="BQNB010018048">
    <property type="protein sequence ID" value="GJT70109.1"/>
    <property type="molecule type" value="Genomic_DNA"/>
</dbReference>
<dbReference type="PANTHER" id="PTHR33067:SF9">
    <property type="entry name" value="RNA-DIRECTED DNA POLYMERASE"/>
    <property type="match status" value="1"/>
</dbReference>
<keyword evidence="3" id="KW-1185">Reference proteome</keyword>
<evidence type="ECO:0000313" key="3">
    <source>
        <dbReference type="Proteomes" id="UP001151760"/>
    </source>
</evidence>
<dbReference type="PANTHER" id="PTHR33067">
    <property type="entry name" value="RNA-DIRECTED DNA POLYMERASE-RELATED"/>
    <property type="match status" value="1"/>
</dbReference>
<accession>A0ABQ5G3V7</accession>
<evidence type="ECO:0000256" key="1">
    <source>
        <dbReference type="SAM" id="MobiDB-lite"/>
    </source>
</evidence>
<proteinExistence type="predicted"/>
<dbReference type="Proteomes" id="UP001151760">
    <property type="component" value="Unassembled WGS sequence"/>
</dbReference>
<name>A0ABQ5G3V7_9ASTR</name>
<evidence type="ECO:0008006" key="4">
    <source>
        <dbReference type="Google" id="ProtNLM"/>
    </source>
</evidence>
<reference evidence="2" key="2">
    <citation type="submission" date="2022-01" db="EMBL/GenBank/DDBJ databases">
        <authorList>
            <person name="Yamashiro T."/>
            <person name="Shiraishi A."/>
            <person name="Satake H."/>
            <person name="Nakayama K."/>
        </authorList>
    </citation>
    <scope>NUCLEOTIDE SEQUENCE</scope>
</reference>